<keyword evidence="5" id="KW-1017">Isopeptide bond</keyword>
<protein>
    <recommendedName>
        <fullName evidence="24">Ethylene receptor</fullName>
    </recommendedName>
</protein>
<comment type="function">
    <text evidence="1 24">May act early in the ethylene signal transduction pathway, possibly as an ethylene receptor, or as a regulator of the pathway.</text>
</comment>
<evidence type="ECO:0000256" key="24">
    <source>
        <dbReference type="PIRNR" id="PIRNR026389"/>
    </source>
</evidence>
<evidence type="ECO:0000256" key="5">
    <source>
        <dbReference type="ARBA" id="ARBA00022499"/>
    </source>
</evidence>
<keyword evidence="9 24" id="KW-0479">Metal-binding</keyword>
<feature type="domain" description="Histidine kinase" evidence="31">
    <location>
        <begin position="440"/>
        <end position="675"/>
    </location>
</feature>
<name>A0AAV0P2X7_9ROSI</name>
<evidence type="ECO:0000256" key="15">
    <source>
        <dbReference type="ARBA" id="ARBA00022843"/>
    </source>
</evidence>
<sequence>MEPVAGKGSDGDKRNKKFYSGPQIRWDVENKQLWNIDWVAGQLDLACPDQRSEKLGLGGFAMSRALLALGLLFIALFISLASAVSGADSDFVNCNCDDEGGGFWTVHSILECQRVSDILIFVAYFSIPIELLYFISCSNFPFKWVLVQFIAFIVLCGLTHLLNAWTYYGPHSFQLMLSLTVAKLLTALVSCATAITLLTLFPLLLKWKVRELFLKQNVMELDQEVGMMKKKKLASLHVRMLTREIRKSLDKHNILYTTLVELSKTLGLYNCAVWMPNEKRTEMNLTHELQPNSDSRHFSIPMNDPDVLEIKATKGVTILRSDSGLGSVSSGGGTEASGAVAAIRMPMLRVSDFKGGTPEFIDTCYAILVLVLPSAGSWTYEAMEIVEVVADQVAVALSHAAVLEESQLMREQLSEQNRALQQAKKNAMMASQARNSFQRVMSHGMRRPMHSIIGLLSMIQDDENMSFDQKIVSDTLMKASNVLSTLIGDAMEISIKDTGRFPLEMKPFRLHSMVKEAACLAKCLCVYKGFGFEIDVESSLPDLVIGDERRAFQVILHMFGYLLDLYDGRGTIVFRVLLESGSGGGKNDRMLGMWKANAPDEYASIKYEIEIREESSSMTDGPMSAAAQRRQAGPEIKEGLRFSMCKKLVQMMQGNIWVAPNAFGFVRSMNLVLRFQTRPLSIGRSSAFITSSEQQPTTPQQFKGLKIVLADDDNVNRTVTKKLLEKLGCEVTAVASGFECLSTLSSENSVRVVILDLQMPEMDGFEVASRIRKFRSRNWPFIIALTASAEDNIWERCLQLGMNGVIRKPVLLQGMAEELRRVLQVAG</sequence>
<feature type="coiled-coil region" evidence="29">
    <location>
        <begin position="403"/>
        <end position="433"/>
    </location>
</feature>
<feature type="cross-link" description="Glycyl lysine isopeptide (Lys-Gly) (interchain with G-Cter in ubiquitin)" evidence="27">
    <location>
        <position position="808"/>
    </location>
</feature>
<dbReference type="InterPro" id="IPR003661">
    <property type="entry name" value="HisK_dim/P_dom"/>
</dbReference>
<dbReference type="InterPro" id="IPR005467">
    <property type="entry name" value="His_kinase_dom"/>
</dbReference>
<dbReference type="SUPFAM" id="SSF52172">
    <property type="entry name" value="CheY-like"/>
    <property type="match status" value="1"/>
</dbReference>
<dbReference type="GO" id="GO:0046872">
    <property type="term" value="F:metal ion binding"/>
    <property type="evidence" value="ECO:0007669"/>
    <property type="project" value="UniProtKB-UniRule"/>
</dbReference>
<keyword evidence="10 24" id="KW-0547">Nucleotide-binding</keyword>
<dbReference type="Gene3D" id="3.30.450.40">
    <property type="match status" value="1"/>
</dbReference>
<evidence type="ECO:0000256" key="9">
    <source>
        <dbReference type="ARBA" id="ARBA00022723"/>
    </source>
</evidence>
<comment type="subunit">
    <text evidence="23">Heteromer with ETR1. Binds to MRF3/ECIP1.</text>
</comment>
<evidence type="ECO:0000256" key="29">
    <source>
        <dbReference type="SAM" id="Coils"/>
    </source>
</evidence>
<dbReference type="SMART" id="SM00065">
    <property type="entry name" value="GAF"/>
    <property type="match status" value="1"/>
</dbReference>
<comment type="caution">
    <text evidence="33">The sequence shown here is derived from an EMBL/GenBank/DDBJ whole genome shotgun (WGS) entry which is preliminary data.</text>
</comment>
<dbReference type="InterPro" id="IPR036097">
    <property type="entry name" value="HisK_dim/P_sf"/>
</dbReference>
<dbReference type="GO" id="GO:0000155">
    <property type="term" value="F:phosphorelay sensor kinase activity"/>
    <property type="evidence" value="ECO:0007669"/>
    <property type="project" value="InterPro"/>
</dbReference>
<dbReference type="InterPro" id="IPR003018">
    <property type="entry name" value="GAF"/>
</dbReference>
<evidence type="ECO:0000259" key="31">
    <source>
        <dbReference type="PROSITE" id="PS50109"/>
    </source>
</evidence>
<dbReference type="Proteomes" id="UP001154282">
    <property type="component" value="Unassembled WGS sequence"/>
</dbReference>
<gene>
    <name evidence="33" type="ORF">LITE_LOCUS36300</name>
</gene>
<feature type="disulfide bond" description="Interchain" evidence="26">
    <location>
        <position position="94"/>
    </location>
</feature>
<dbReference type="PIRSF" id="PIRSF026389">
    <property type="entry name" value="Ethyln_sen_HK"/>
    <property type="match status" value="1"/>
</dbReference>
<organism evidence="33 34">
    <name type="scientific">Linum tenue</name>
    <dbReference type="NCBI Taxonomy" id="586396"/>
    <lineage>
        <taxon>Eukaryota</taxon>
        <taxon>Viridiplantae</taxon>
        <taxon>Streptophyta</taxon>
        <taxon>Embryophyta</taxon>
        <taxon>Tracheophyta</taxon>
        <taxon>Spermatophyta</taxon>
        <taxon>Magnoliopsida</taxon>
        <taxon>eudicotyledons</taxon>
        <taxon>Gunneridae</taxon>
        <taxon>Pentapetalae</taxon>
        <taxon>rosids</taxon>
        <taxon>fabids</taxon>
        <taxon>Malpighiales</taxon>
        <taxon>Linaceae</taxon>
        <taxon>Linum</taxon>
    </lineage>
</organism>
<dbReference type="Gene3D" id="3.30.565.10">
    <property type="entry name" value="Histidine kinase-like ATPase, C-terminal domain"/>
    <property type="match status" value="1"/>
</dbReference>
<feature type="transmembrane region" description="Helical" evidence="30">
    <location>
        <begin position="185"/>
        <end position="205"/>
    </location>
</feature>
<comment type="subcellular location">
    <subcellularLocation>
        <location evidence="2">Endoplasmic reticulum membrane</location>
        <topology evidence="2">Multi-pass membrane protein</topology>
    </subcellularLocation>
</comment>
<comment type="subunit">
    <text evidence="4">Homodimer; disulfide-linked.</text>
</comment>
<evidence type="ECO:0000256" key="7">
    <source>
        <dbReference type="ARBA" id="ARBA00022679"/>
    </source>
</evidence>
<evidence type="ECO:0000256" key="25">
    <source>
        <dbReference type="PIRSR" id="PIRSR026389-2"/>
    </source>
</evidence>
<keyword evidence="21 24" id="KW-0675">Receptor</keyword>
<evidence type="ECO:0000256" key="26">
    <source>
        <dbReference type="PIRSR" id="PIRSR026389-3"/>
    </source>
</evidence>
<dbReference type="InterPro" id="IPR014525">
    <property type="entry name" value="ETR"/>
</dbReference>
<dbReference type="Gene3D" id="1.10.287.130">
    <property type="match status" value="1"/>
</dbReference>
<feature type="modified residue" description="4-aspartylphosphate" evidence="28">
    <location>
        <position position="756"/>
    </location>
</feature>
<keyword evidence="19 24" id="KW-0472">Membrane</keyword>
<evidence type="ECO:0000256" key="18">
    <source>
        <dbReference type="ARBA" id="ARBA00023012"/>
    </source>
</evidence>
<keyword evidence="20 26" id="KW-1015">Disulfide bond</keyword>
<keyword evidence="16 30" id="KW-1133">Transmembrane helix</keyword>
<dbReference type="CDD" id="cd16938">
    <property type="entry name" value="HATPase_ETR2_ERS2-EIN4-like"/>
    <property type="match status" value="1"/>
</dbReference>
<feature type="binding site" evidence="25">
    <location>
        <position position="160"/>
    </location>
    <ligand>
        <name>Cu cation</name>
        <dbReference type="ChEBI" id="CHEBI:23378"/>
    </ligand>
</feature>
<dbReference type="SUPFAM" id="SSF55781">
    <property type="entry name" value="GAF domain-like"/>
    <property type="match status" value="1"/>
</dbReference>
<keyword evidence="29" id="KW-0175">Coiled coil</keyword>
<dbReference type="PANTHER" id="PTHR24423:SF629">
    <property type="entry name" value="PROTEIN EIN4"/>
    <property type="match status" value="1"/>
</dbReference>
<evidence type="ECO:0000256" key="22">
    <source>
        <dbReference type="ARBA" id="ARBA00056860"/>
    </source>
</evidence>
<keyword evidence="15" id="KW-0832">Ubl conjugation</keyword>
<dbReference type="SMART" id="SM00448">
    <property type="entry name" value="REC"/>
    <property type="match status" value="1"/>
</dbReference>
<dbReference type="SMART" id="SM00388">
    <property type="entry name" value="HisKA"/>
    <property type="match status" value="1"/>
</dbReference>
<evidence type="ECO:0000259" key="32">
    <source>
        <dbReference type="PROSITE" id="PS50110"/>
    </source>
</evidence>
<dbReference type="InterPro" id="IPR058544">
    <property type="entry name" value="ETR1_N"/>
</dbReference>
<dbReference type="GO" id="GO:0005789">
    <property type="term" value="C:endoplasmic reticulum membrane"/>
    <property type="evidence" value="ECO:0007669"/>
    <property type="project" value="UniProtKB-SubCell"/>
</dbReference>
<dbReference type="CDD" id="cd00082">
    <property type="entry name" value="HisKA"/>
    <property type="match status" value="1"/>
</dbReference>
<evidence type="ECO:0000313" key="34">
    <source>
        <dbReference type="Proteomes" id="UP001154282"/>
    </source>
</evidence>
<keyword evidence="8 30" id="KW-0812">Transmembrane</keyword>
<dbReference type="SUPFAM" id="SSF47384">
    <property type="entry name" value="Homodimeric domain of signal transducing histidine kinase"/>
    <property type="match status" value="1"/>
</dbReference>
<comment type="cofactor">
    <cofactor evidence="25">
        <name>Cu cation</name>
        <dbReference type="ChEBI" id="CHEBI:23378"/>
    </cofactor>
    <text evidence="25">Binds 1 copper ion per dimer.</text>
</comment>
<evidence type="ECO:0000256" key="23">
    <source>
        <dbReference type="ARBA" id="ARBA00062048"/>
    </source>
</evidence>
<feature type="disulfide bond" description="Interchain" evidence="26">
    <location>
        <position position="96"/>
    </location>
</feature>
<dbReference type="AlphaFoldDB" id="A0AAV0P2X7"/>
<dbReference type="InterPro" id="IPR036890">
    <property type="entry name" value="HATPase_C_sf"/>
</dbReference>
<dbReference type="PANTHER" id="PTHR24423">
    <property type="entry name" value="TWO-COMPONENT SENSOR HISTIDINE KINASE"/>
    <property type="match status" value="1"/>
</dbReference>
<evidence type="ECO:0000256" key="8">
    <source>
        <dbReference type="ARBA" id="ARBA00022692"/>
    </source>
</evidence>
<dbReference type="Gene3D" id="3.40.50.2300">
    <property type="match status" value="1"/>
</dbReference>
<keyword evidence="13 24" id="KW-0256">Endoplasmic reticulum</keyword>
<keyword evidence="11 24" id="KW-0936">Ethylene signaling pathway</keyword>
<accession>A0AAV0P2X7</accession>
<feature type="transmembrane region" description="Helical" evidence="30">
    <location>
        <begin position="65"/>
        <end position="84"/>
    </location>
</feature>
<keyword evidence="14 24" id="KW-0067">ATP-binding</keyword>
<comment type="similarity">
    <text evidence="3 24">Belongs to the ethylene receptor family.</text>
</comment>
<feature type="transmembrane region" description="Helical" evidence="30">
    <location>
        <begin position="118"/>
        <end position="137"/>
    </location>
</feature>
<keyword evidence="7 24" id="KW-0808">Transferase</keyword>
<feature type="domain" description="Response regulatory" evidence="32">
    <location>
        <begin position="706"/>
        <end position="823"/>
    </location>
</feature>
<keyword evidence="17 24" id="KW-0186">Copper</keyword>
<evidence type="ECO:0000256" key="4">
    <source>
        <dbReference type="ARBA" id="ARBA00011748"/>
    </source>
</evidence>
<dbReference type="GO" id="GO:0005524">
    <property type="term" value="F:ATP binding"/>
    <property type="evidence" value="ECO:0007669"/>
    <property type="project" value="UniProtKB-UniRule"/>
</dbReference>
<evidence type="ECO:0000256" key="16">
    <source>
        <dbReference type="ARBA" id="ARBA00022989"/>
    </source>
</evidence>
<dbReference type="GO" id="GO:0051740">
    <property type="term" value="F:ethylene binding"/>
    <property type="evidence" value="ECO:0007669"/>
    <property type="project" value="UniProtKB-UniRule"/>
</dbReference>
<dbReference type="Pfam" id="PF00512">
    <property type="entry name" value="HisKA"/>
    <property type="match status" value="1"/>
</dbReference>
<evidence type="ECO:0000256" key="20">
    <source>
        <dbReference type="ARBA" id="ARBA00023157"/>
    </source>
</evidence>
<dbReference type="CDD" id="cd19933">
    <property type="entry name" value="REC_ETR-like"/>
    <property type="match status" value="1"/>
</dbReference>
<dbReference type="GO" id="GO:0010105">
    <property type="term" value="P:negative regulation of ethylene-activated signaling pathway"/>
    <property type="evidence" value="ECO:0007669"/>
    <property type="project" value="UniProtKB-ARBA"/>
</dbReference>
<evidence type="ECO:0000256" key="3">
    <source>
        <dbReference type="ARBA" id="ARBA00009842"/>
    </source>
</evidence>
<dbReference type="PROSITE" id="PS50109">
    <property type="entry name" value="HIS_KIN"/>
    <property type="match status" value="1"/>
</dbReference>
<comment type="function">
    <text evidence="22">Ethylene receptor related to bacterial two-component regulators. Acts as a redundant negative regulator of ethylene signaling.</text>
</comment>
<reference evidence="33" key="1">
    <citation type="submission" date="2022-08" db="EMBL/GenBank/DDBJ databases">
        <authorList>
            <person name="Gutierrez-Valencia J."/>
        </authorList>
    </citation>
    <scope>NUCLEOTIDE SEQUENCE</scope>
</reference>
<dbReference type="FunFam" id="1.10.287.130:FF:000087">
    <property type="entry name" value="Ethylene receptor 4"/>
    <property type="match status" value="1"/>
</dbReference>
<dbReference type="InterPro" id="IPR011006">
    <property type="entry name" value="CheY-like_superfamily"/>
</dbReference>
<evidence type="ECO:0000313" key="33">
    <source>
        <dbReference type="EMBL" id="CAI0464721.1"/>
    </source>
</evidence>
<keyword evidence="12 24" id="KW-0418">Kinase</keyword>
<dbReference type="Pfam" id="PF00072">
    <property type="entry name" value="Response_reg"/>
    <property type="match status" value="1"/>
</dbReference>
<evidence type="ECO:0000256" key="30">
    <source>
        <dbReference type="SAM" id="Phobius"/>
    </source>
</evidence>
<keyword evidence="18 24" id="KW-0902">Two-component regulatory system</keyword>
<dbReference type="FunFam" id="3.40.50.2300:FF:000240">
    <property type="entry name" value="Ethylene receptor"/>
    <property type="match status" value="1"/>
</dbReference>
<evidence type="ECO:0000256" key="27">
    <source>
        <dbReference type="PIRSR" id="PIRSR026389-4"/>
    </source>
</evidence>
<evidence type="ECO:0000256" key="10">
    <source>
        <dbReference type="ARBA" id="ARBA00022741"/>
    </source>
</evidence>
<dbReference type="Pfam" id="PF25487">
    <property type="entry name" value="ETR1_N"/>
    <property type="match status" value="1"/>
</dbReference>
<dbReference type="GO" id="GO:0004674">
    <property type="term" value="F:protein serine/threonine kinase activity"/>
    <property type="evidence" value="ECO:0007669"/>
    <property type="project" value="UniProtKB-ARBA"/>
</dbReference>
<dbReference type="GO" id="GO:0038199">
    <property type="term" value="F:ethylene receptor activity"/>
    <property type="evidence" value="ECO:0007669"/>
    <property type="project" value="UniProtKB-UniRule"/>
</dbReference>
<evidence type="ECO:0000256" key="2">
    <source>
        <dbReference type="ARBA" id="ARBA00004477"/>
    </source>
</evidence>
<dbReference type="PROSITE" id="PS50110">
    <property type="entry name" value="RESPONSE_REGULATORY"/>
    <property type="match status" value="1"/>
</dbReference>
<evidence type="ECO:0000256" key="19">
    <source>
        <dbReference type="ARBA" id="ARBA00023136"/>
    </source>
</evidence>
<proteinExistence type="inferred from homology"/>
<dbReference type="Pfam" id="PF01590">
    <property type="entry name" value="GAF"/>
    <property type="match status" value="1"/>
</dbReference>
<dbReference type="InterPro" id="IPR001789">
    <property type="entry name" value="Sig_transdc_resp-reg_receiver"/>
</dbReference>
<feature type="binding site" evidence="25">
    <location>
        <position position="156"/>
    </location>
    <ligand>
        <name>Cu cation</name>
        <dbReference type="ChEBI" id="CHEBI:23378"/>
    </ligand>
</feature>
<evidence type="ECO:0000256" key="1">
    <source>
        <dbReference type="ARBA" id="ARBA00003286"/>
    </source>
</evidence>
<keyword evidence="34" id="KW-1185">Reference proteome</keyword>
<keyword evidence="6 28" id="KW-0597">Phosphoprotein</keyword>
<feature type="transmembrane region" description="Helical" evidence="30">
    <location>
        <begin position="144"/>
        <end position="165"/>
    </location>
</feature>
<evidence type="ECO:0000256" key="21">
    <source>
        <dbReference type="ARBA" id="ARBA00023170"/>
    </source>
</evidence>
<dbReference type="EMBL" id="CAMGYJ010000008">
    <property type="protein sequence ID" value="CAI0464721.1"/>
    <property type="molecule type" value="Genomic_DNA"/>
</dbReference>
<dbReference type="InterPro" id="IPR029016">
    <property type="entry name" value="GAF-like_dom_sf"/>
</dbReference>
<evidence type="ECO:0000256" key="13">
    <source>
        <dbReference type="ARBA" id="ARBA00022824"/>
    </source>
</evidence>
<evidence type="ECO:0000256" key="12">
    <source>
        <dbReference type="ARBA" id="ARBA00022777"/>
    </source>
</evidence>
<evidence type="ECO:0000256" key="14">
    <source>
        <dbReference type="ARBA" id="ARBA00022840"/>
    </source>
</evidence>
<dbReference type="SUPFAM" id="SSF55874">
    <property type="entry name" value="ATPase domain of HSP90 chaperone/DNA topoisomerase II/histidine kinase"/>
    <property type="match status" value="1"/>
</dbReference>
<evidence type="ECO:0000256" key="11">
    <source>
        <dbReference type="ARBA" id="ARBA00022745"/>
    </source>
</evidence>
<evidence type="ECO:0000256" key="28">
    <source>
        <dbReference type="PROSITE-ProRule" id="PRU00169"/>
    </source>
</evidence>
<evidence type="ECO:0000256" key="17">
    <source>
        <dbReference type="ARBA" id="ARBA00023008"/>
    </source>
</evidence>
<evidence type="ECO:0000256" key="6">
    <source>
        <dbReference type="ARBA" id="ARBA00022553"/>
    </source>
</evidence>